<name>A0A397P821_9SPHN</name>
<proteinExistence type="predicted"/>
<comment type="caution">
    <text evidence="1">The sequence shown here is derived from an EMBL/GenBank/DDBJ whole genome shotgun (WGS) entry which is preliminary data.</text>
</comment>
<sequence>MGDIVPATSRRTLLRTLIAAPVVVPVIASPWGEALASLHAEYDDEPVTLVRTKDGRSLSRWRYHRAEGFSPDRDPSSESGWHSFLYFSGITAQLGLSSHLLDVGFPDEWNARHIGLRVAKSLAYANATGLGHDCPDMARLAAVLTPYWRWNQVRLFGEQEPDDNGLTAPQVRELLRALLDRVRDVTGHPRPRGRRR</sequence>
<dbReference type="Proteomes" id="UP000266568">
    <property type="component" value="Unassembled WGS sequence"/>
</dbReference>
<evidence type="ECO:0000313" key="2">
    <source>
        <dbReference type="Proteomes" id="UP000266568"/>
    </source>
</evidence>
<dbReference type="OrthoDB" id="7466913at2"/>
<organism evidence="1 2">
    <name type="scientific">Hephaestia caeni</name>
    <dbReference type="NCBI Taxonomy" id="645617"/>
    <lineage>
        <taxon>Bacteria</taxon>
        <taxon>Pseudomonadati</taxon>
        <taxon>Pseudomonadota</taxon>
        <taxon>Alphaproteobacteria</taxon>
        <taxon>Sphingomonadales</taxon>
        <taxon>Sphingomonadaceae</taxon>
        <taxon>Hephaestia</taxon>
    </lineage>
</organism>
<keyword evidence="2" id="KW-1185">Reference proteome</keyword>
<dbReference type="InterPro" id="IPR006311">
    <property type="entry name" value="TAT_signal"/>
</dbReference>
<gene>
    <name evidence="1" type="ORF">DFR49_0213</name>
</gene>
<dbReference type="EMBL" id="QXDC01000002">
    <property type="protein sequence ID" value="RIA45690.1"/>
    <property type="molecule type" value="Genomic_DNA"/>
</dbReference>
<dbReference type="AlphaFoldDB" id="A0A397P821"/>
<reference evidence="1 2" key="1">
    <citation type="submission" date="2018-08" db="EMBL/GenBank/DDBJ databases">
        <title>Genomic Encyclopedia of Type Strains, Phase IV (KMG-IV): sequencing the most valuable type-strain genomes for metagenomic binning, comparative biology and taxonomic classification.</title>
        <authorList>
            <person name="Goeker M."/>
        </authorList>
    </citation>
    <scope>NUCLEOTIDE SEQUENCE [LARGE SCALE GENOMIC DNA]</scope>
    <source>
        <strain evidence="1 2">DSM 25527</strain>
    </source>
</reference>
<protein>
    <submittedName>
        <fullName evidence="1">Uncharacterized protein</fullName>
    </submittedName>
</protein>
<accession>A0A397P821</accession>
<dbReference type="PROSITE" id="PS51318">
    <property type="entry name" value="TAT"/>
    <property type="match status" value="1"/>
</dbReference>
<dbReference type="RefSeq" id="WP_119034203.1">
    <property type="nucleotide sequence ID" value="NZ_QXDC01000002.1"/>
</dbReference>
<evidence type="ECO:0000313" key="1">
    <source>
        <dbReference type="EMBL" id="RIA45690.1"/>
    </source>
</evidence>